<feature type="chain" id="PRO_5034723371" description="Secreted protein" evidence="2">
    <location>
        <begin position="20"/>
        <end position="121"/>
    </location>
</feature>
<protein>
    <recommendedName>
        <fullName evidence="4">Secreted protein</fullName>
    </recommendedName>
</protein>
<feature type="compositionally biased region" description="Polar residues" evidence="1">
    <location>
        <begin position="75"/>
        <end position="92"/>
    </location>
</feature>
<sequence>MAKPILLLLHLLLPHLLLRLFLPLLRHLSLQPLLVLKRSSSLPRAPAVPLQCPLQPLPLLLRLFLPLPLLRLTNHPTSPTPTTRLVVPQSQQRQHRPNQLPPVRAAKPVVRQTMRRQHRSH</sequence>
<evidence type="ECO:0008006" key="4">
    <source>
        <dbReference type="Google" id="ProtNLM"/>
    </source>
</evidence>
<dbReference type="EMBL" id="HBUF01211495">
    <property type="protein sequence ID" value="CAG6665704.1"/>
    <property type="molecule type" value="Transcribed_RNA"/>
</dbReference>
<feature type="region of interest" description="Disordered" evidence="1">
    <location>
        <begin position="75"/>
        <end position="121"/>
    </location>
</feature>
<accession>A0A8D8WPM1</accession>
<evidence type="ECO:0000256" key="2">
    <source>
        <dbReference type="SAM" id="SignalP"/>
    </source>
</evidence>
<keyword evidence="2" id="KW-0732">Signal</keyword>
<organism evidence="3">
    <name type="scientific">Cacopsylla melanoneura</name>
    <dbReference type="NCBI Taxonomy" id="428564"/>
    <lineage>
        <taxon>Eukaryota</taxon>
        <taxon>Metazoa</taxon>
        <taxon>Ecdysozoa</taxon>
        <taxon>Arthropoda</taxon>
        <taxon>Hexapoda</taxon>
        <taxon>Insecta</taxon>
        <taxon>Pterygota</taxon>
        <taxon>Neoptera</taxon>
        <taxon>Paraneoptera</taxon>
        <taxon>Hemiptera</taxon>
        <taxon>Sternorrhyncha</taxon>
        <taxon>Psylloidea</taxon>
        <taxon>Psyllidae</taxon>
        <taxon>Psyllinae</taxon>
        <taxon>Cacopsylla</taxon>
    </lineage>
</organism>
<evidence type="ECO:0000313" key="3">
    <source>
        <dbReference type="EMBL" id="CAG6665704.1"/>
    </source>
</evidence>
<proteinExistence type="predicted"/>
<dbReference type="AlphaFoldDB" id="A0A8D8WPM1"/>
<reference evidence="3" key="1">
    <citation type="submission" date="2021-05" db="EMBL/GenBank/DDBJ databases">
        <authorList>
            <person name="Alioto T."/>
            <person name="Alioto T."/>
            <person name="Gomez Garrido J."/>
        </authorList>
    </citation>
    <scope>NUCLEOTIDE SEQUENCE</scope>
</reference>
<feature type="signal peptide" evidence="2">
    <location>
        <begin position="1"/>
        <end position="19"/>
    </location>
</feature>
<evidence type="ECO:0000256" key="1">
    <source>
        <dbReference type="SAM" id="MobiDB-lite"/>
    </source>
</evidence>
<name>A0A8D8WPM1_9HEMI</name>